<evidence type="ECO:0000256" key="1">
    <source>
        <dbReference type="ARBA" id="ARBA00004496"/>
    </source>
</evidence>
<comment type="subcellular location">
    <subcellularLocation>
        <location evidence="1">Cytoplasm</location>
    </subcellularLocation>
</comment>
<feature type="compositionally biased region" description="Low complexity" evidence="6">
    <location>
        <begin position="1173"/>
        <end position="1183"/>
    </location>
</feature>
<keyword evidence="9" id="KW-0418">Kinase</keyword>
<dbReference type="CDD" id="cd00160">
    <property type="entry name" value="RhoGEF"/>
    <property type="match status" value="1"/>
</dbReference>
<evidence type="ECO:0000256" key="5">
    <source>
        <dbReference type="SAM" id="Coils"/>
    </source>
</evidence>
<feature type="compositionally biased region" description="Low complexity" evidence="6">
    <location>
        <begin position="1474"/>
        <end position="1487"/>
    </location>
</feature>
<dbReference type="SUPFAM" id="SSF50729">
    <property type="entry name" value="PH domain-like"/>
    <property type="match status" value="1"/>
</dbReference>
<feature type="region of interest" description="Disordered" evidence="6">
    <location>
        <begin position="1267"/>
        <end position="1325"/>
    </location>
</feature>
<dbReference type="PANTHER" id="PTHR13944">
    <property type="entry name" value="AGAP007712-PA"/>
    <property type="match status" value="1"/>
</dbReference>
<feature type="compositionally biased region" description="Basic and acidic residues" evidence="6">
    <location>
        <begin position="1300"/>
        <end position="1311"/>
    </location>
</feature>
<evidence type="ECO:0000256" key="3">
    <source>
        <dbReference type="ARBA" id="ARBA00022553"/>
    </source>
</evidence>
<dbReference type="GO" id="GO:0016301">
    <property type="term" value="F:kinase activity"/>
    <property type="evidence" value="ECO:0007669"/>
    <property type="project" value="UniProtKB-KW"/>
</dbReference>
<feature type="compositionally biased region" description="Low complexity" evidence="6">
    <location>
        <begin position="470"/>
        <end position="481"/>
    </location>
</feature>
<dbReference type="InterPro" id="IPR000219">
    <property type="entry name" value="DH_dom"/>
</dbReference>
<dbReference type="Proteomes" id="UP000325440">
    <property type="component" value="Unassembled WGS sequence"/>
</dbReference>
<dbReference type="GO" id="GO:0035023">
    <property type="term" value="P:regulation of Rho protein signal transduction"/>
    <property type="evidence" value="ECO:0007669"/>
    <property type="project" value="TreeGrafter"/>
</dbReference>
<dbReference type="SMART" id="SM00325">
    <property type="entry name" value="RhoGEF"/>
    <property type="match status" value="1"/>
</dbReference>
<dbReference type="CDD" id="cd15789">
    <property type="entry name" value="PH_ARHGEF2_18_like"/>
    <property type="match status" value="1"/>
</dbReference>
<feature type="domain" description="Phorbol-ester/DAG-type" evidence="8">
    <location>
        <begin position="395"/>
        <end position="444"/>
    </location>
</feature>
<sequence>MDNFERDELDDSEEDTVTDYSQMNVTNDINSIDSTDFVLRTMPSSTQVPTISVTPHSSAGRNYPVLEENIQQLHEIHEVIQQMRDSATLGLTHMINFCGINNTLSSSCPSLSKPRCQSDIDTSSLNSSPTHTDLSSTFDSTSKHKTGFIGRKNSLNWLNMVTNCIESKENEIMRRRSWAALDDLTKNHMHNLQIVKRQKSASLSSMESETEDPFADSTANLLATGNSSFRRQKLSKHIGLIGRRFSGNSSTHSLNETDFQNGFNKIIVKRAVETCLLQARLPLQKSVSTPSIMGTRDVLNKENIINNDISNVPIKYKTPTHHRGRPSGTEDSETEEETLDVDNTMKRCYITPSSNNTSIPIYNLYSDMSEDQNVKRRKRGSLFFRKKKDKSKKILHSWISPPYSNFEQSCDWCTKPLENKPALTCESCLITVHQNSCKDQVSECIKQKYGKSNLRFSSSSFQQKFYGKRQNNTNQSSSPNSHQEDKDDGHYNSQDGVIYSDEVALVQFEFLNENHITAHDLETDPALGLHEEQPDSWTPTVTKEIVKRLKDKEIKRQEHIYEFVLTEKHHCLTLKVMQKVFVDGLQKHFQLGDKVYRMFPRLAELTEIHIGFLKNLKEKQRLAALNNGGVVDSIADLLIDQFSNINAQRLKSAYGEFCSRHRDALDVYKVLEKDPAFFNFIKHCQANPLLKKKGIPECVLFVTQRLTKYPLLIEPLIKTSKENKIECEKLSRALAMVKDILIEVDSQVAEKEKEDRKLEIYNKMEAKSYTTFRNRKFKKSDLLSENRRLRFEGTAWLVQRHSKTQMVMVNVIVMTDVLFFILENNHKYAFFMPESNKEKETKTLKPVAGVVSLQKLLVREKAGTDTKGIYLISSNPAEPEMFELKVCKPKDKQVWIQSIRSAVQECPEEEDDGYVTLSFEERQKQLETKKNNIREIVGVLRQKDVEQALILEEKIGLQLKLLASAGVENLPIESPSYCHLVTEHQDSEKIRKEVMNAIQKVNELACSLYDSGTNLSRSASSVGEHQSVTYVSPTLPKRAETFGGFDNSLSSPKNALRKLPKVIDGNENSVESGNSSPIGTPNSTRKDSKLRDNIHTWKENCSTSSSQSATTIQSSGEFPTLLALGKEQQATAMELTHHIYILSSIIWQQMTNIDSLQAELAAYKSQSFHEDPTISSSNINSSTGLKDKRPVYRHNQQLEELRNLQDKLTQEKESWTRERDSEMKDLEEKREQFLRLQEQVRLEQTDVTQQREQLYLKLQMLTNQGIIVSPNMQPPPVSPNQQTQNQLSPDGVTHPLAHSESMRSKRSDSMKWKQHAPPSVTSSSTLPINLISATNQQKVASKVQIKQKLPFKLANKLSSSSVNAVAEPTLPNTTVTSPSQTAYAIQQLLPLKLRESAKNPLNPVQSSPSEILSLNQQAPSHSRTGSSPAMMQTAQIIEGKQSGNKAGRTNTYPKLPEKFRIRSPDSKQSKTMPTSNNSSINSNAASTTEEEVIFF</sequence>
<feature type="region of interest" description="Disordered" evidence="6">
    <location>
        <begin position="1168"/>
        <end position="1189"/>
    </location>
</feature>
<dbReference type="PROSITE" id="PS50010">
    <property type="entry name" value="DH_2"/>
    <property type="match status" value="1"/>
</dbReference>
<keyword evidence="2" id="KW-0963">Cytoplasm</keyword>
<dbReference type="InterPro" id="IPR051632">
    <property type="entry name" value="Rho_GEF"/>
</dbReference>
<accession>A0A5E4NJ36</accession>
<feature type="coiled-coil region" evidence="5">
    <location>
        <begin position="1191"/>
        <end position="1246"/>
    </location>
</feature>
<evidence type="ECO:0000259" key="8">
    <source>
        <dbReference type="PROSITE" id="PS50081"/>
    </source>
</evidence>
<keyword evidence="4" id="KW-0862">Zinc</keyword>
<dbReference type="InterPro" id="IPR041020">
    <property type="entry name" value="PH_16"/>
</dbReference>
<feature type="compositionally biased region" description="Polar residues" evidence="6">
    <location>
        <begin position="1402"/>
        <end position="1452"/>
    </location>
</feature>
<dbReference type="EMBL" id="CABPRJ010002371">
    <property type="protein sequence ID" value="VVC43745.1"/>
    <property type="molecule type" value="Genomic_DNA"/>
</dbReference>
<evidence type="ECO:0000256" key="6">
    <source>
        <dbReference type="SAM" id="MobiDB-lite"/>
    </source>
</evidence>
<dbReference type="PROSITE" id="PS50081">
    <property type="entry name" value="ZF_DAG_PE_2"/>
    <property type="match status" value="1"/>
</dbReference>
<dbReference type="CDD" id="cd20815">
    <property type="entry name" value="C1_p190RhoGEF-like"/>
    <property type="match status" value="1"/>
</dbReference>
<feature type="compositionally biased region" description="Low complexity" evidence="6">
    <location>
        <begin position="1065"/>
        <end position="1076"/>
    </location>
</feature>
<dbReference type="Pfam" id="PF17838">
    <property type="entry name" value="PH_16"/>
    <property type="match status" value="1"/>
</dbReference>
<feature type="region of interest" description="Disordered" evidence="6">
    <location>
        <begin position="468"/>
        <end position="493"/>
    </location>
</feature>
<feature type="region of interest" description="Disordered" evidence="6">
    <location>
        <begin position="121"/>
        <end position="143"/>
    </location>
</feature>
<evidence type="ECO:0000259" key="7">
    <source>
        <dbReference type="PROSITE" id="PS50010"/>
    </source>
</evidence>
<dbReference type="GO" id="GO:0008270">
    <property type="term" value="F:zinc ion binding"/>
    <property type="evidence" value="ECO:0007669"/>
    <property type="project" value="UniProtKB-KW"/>
</dbReference>
<dbReference type="GO" id="GO:0005085">
    <property type="term" value="F:guanyl-nucleotide exchange factor activity"/>
    <property type="evidence" value="ECO:0007669"/>
    <property type="project" value="InterPro"/>
</dbReference>
<keyword evidence="3" id="KW-0597">Phosphoprotein</keyword>
<dbReference type="GO" id="GO:0005737">
    <property type="term" value="C:cytoplasm"/>
    <property type="evidence" value="ECO:0007669"/>
    <property type="project" value="UniProtKB-SubCell"/>
</dbReference>
<evidence type="ECO:0000313" key="9">
    <source>
        <dbReference type="EMBL" id="VVC43745.1"/>
    </source>
</evidence>
<feature type="region of interest" description="Disordered" evidence="6">
    <location>
        <begin position="1060"/>
        <end position="1089"/>
    </location>
</feature>
<dbReference type="OrthoDB" id="28045at2759"/>
<evidence type="ECO:0000313" key="10">
    <source>
        <dbReference type="Proteomes" id="UP000325440"/>
    </source>
</evidence>
<gene>
    <name evidence="9" type="ORF">CINCED_3A003630</name>
</gene>
<dbReference type="SUPFAM" id="SSF48065">
    <property type="entry name" value="DBL homology domain (DH-domain)"/>
    <property type="match status" value="1"/>
</dbReference>
<name>A0A5E4NJ36_9HEMI</name>
<keyword evidence="10" id="KW-1185">Reference proteome</keyword>
<dbReference type="InterPro" id="IPR002219">
    <property type="entry name" value="PKC_DAG/PE"/>
</dbReference>
<proteinExistence type="predicted"/>
<feature type="region of interest" description="Disordered" evidence="6">
    <location>
        <begin position="314"/>
        <end position="338"/>
    </location>
</feature>
<dbReference type="Gene3D" id="1.20.900.10">
    <property type="entry name" value="Dbl homology (DH) domain"/>
    <property type="match status" value="1"/>
</dbReference>
<evidence type="ECO:0000256" key="4">
    <source>
        <dbReference type="ARBA" id="ARBA00022771"/>
    </source>
</evidence>
<protein>
    <submittedName>
        <fullName evidence="9">PH domain-like,Dbl homology (DH) domain,Protein kinase C-like, phorbol ester/diacylglycerol-binding</fullName>
    </submittedName>
</protein>
<dbReference type="Gene3D" id="2.30.29.30">
    <property type="entry name" value="Pleckstrin-homology domain (PH domain)/Phosphotyrosine-binding domain (PTB)"/>
    <property type="match status" value="1"/>
</dbReference>
<dbReference type="InterPro" id="IPR035899">
    <property type="entry name" value="DBL_dom_sf"/>
</dbReference>
<dbReference type="InterPro" id="IPR011993">
    <property type="entry name" value="PH-like_dom_sf"/>
</dbReference>
<keyword evidence="4" id="KW-0863">Zinc-finger</keyword>
<organism evidence="9 10">
    <name type="scientific">Cinara cedri</name>
    <dbReference type="NCBI Taxonomy" id="506608"/>
    <lineage>
        <taxon>Eukaryota</taxon>
        <taxon>Metazoa</taxon>
        <taxon>Ecdysozoa</taxon>
        <taxon>Arthropoda</taxon>
        <taxon>Hexapoda</taxon>
        <taxon>Insecta</taxon>
        <taxon>Pterygota</taxon>
        <taxon>Neoptera</taxon>
        <taxon>Paraneoptera</taxon>
        <taxon>Hemiptera</taxon>
        <taxon>Sternorrhyncha</taxon>
        <taxon>Aphidomorpha</taxon>
        <taxon>Aphidoidea</taxon>
        <taxon>Aphididae</taxon>
        <taxon>Lachninae</taxon>
        <taxon>Cinara</taxon>
    </lineage>
</organism>
<dbReference type="PANTHER" id="PTHR13944:SF21">
    <property type="entry name" value="CYSTS, ISOFORM C"/>
    <property type="match status" value="1"/>
</dbReference>
<reference evidence="9 10" key="1">
    <citation type="submission" date="2019-08" db="EMBL/GenBank/DDBJ databases">
        <authorList>
            <person name="Alioto T."/>
            <person name="Alioto T."/>
            <person name="Gomez Garrido J."/>
        </authorList>
    </citation>
    <scope>NUCLEOTIDE SEQUENCE [LARGE SCALE GENOMIC DNA]</scope>
</reference>
<feature type="region of interest" description="Disordered" evidence="6">
    <location>
        <begin position="1398"/>
        <end position="1495"/>
    </location>
</feature>
<dbReference type="Pfam" id="PF00621">
    <property type="entry name" value="RhoGEF"/>
    <property type="match status" value="1"/>
</dbReference>
<evidence type="ECO:0000256" key="2">
    <source>
        <dbReference type="ARBA" id="ARBA00022490"/>
    </source>
</evidence>
<keyword evidence="4" id="KW-0479">Metal-binding</keyword>
<feature type="compositionally biased region" description="Polar residues" evidence="6">
    <location>
        <begin position="1279"/>
        <end position="1288"/>
    </location>
</feature>
<keyword evidence="9" id="KW-0808">Transferase</keyword>
<feature type="compositionally biased region" description="Polar residues" evidence="6">
    <location>
        <begin position="121"/>
        <end position="140"/>
    </location>
</feature>
<feature type="domain" description="DH" evidence="7">
    <location>
        <begin position="555"/>
        <end position="747"/>
    </location>
</feature>
<feature type="compositionally biased region" description="Basic and acidic residues" evidence="6">
    <location>
        <begin position="1455"/>
        <end position="1468"/>
    </location>
</feature>
<keyword evidence="5" id="KW-0175">Coiled coil</keyword>